<evidence type="ECO:0000313" key="2">
    <source>
        <dbReference type="Proteomes" id="UP000616151"/>
    </source>
</evidence>
<sequence>MDDMKGPADSADKAQVRTVQSIERGFAIIDLIARADHALTLAEISKAIGLHTSTTFHLLRTLCVIGPVKQDADKKYRIGPYIYGLAASAATEANLVADAMPHLEWLANETGETTHIAVMANDMAVILARHEGKATVRLSERVGAQRPAYCTAIGKTLLAQLSDKDIEAYLARNKLTSVTDSTITSPERLLADLKEARRVGAAYDDREFNGELRCIAAPVRNYSGKVIAALGLSGPLWRVSLQQLPELTQKVIVAANRLSAELGFSEGKAKA</sequence>
<keyword evidence="2" id="KW-1185">Reference proteome</keyword>
<name>A0ACC5R429_9HYPH</name>
<evidence type="ECO:0000313" key="1">
    <source>
        <dbReference type="EMBL" id="MBK1867246.1"/>
    </source>
</evidence>
<organism evidence="1 2">
    <name type="scientific">Taklimakanibacter albus</name>
    <dbReference type="NCBI Taxonomy" id="2800327"/>
    <lineage>
        <taxon>Bacteria</taxon>
        <taxon>Pseudomonadati</taxon>
        <taxon>Pseudomonadota</taxon>
        <taxon>Alphaproteobacteria</taxon>
        <taxon>Hyphomicrobiales</taxon>
        <taxon>Aestuariivirgaceae</taxon>
        <taxon>Taklimakanibacter</taxon>
    </lineage>
</organism>
<gene>
    <name evidence="1" type="ORF">JHL16_12895</name>
</gene>
<dbReference type="EMBL" id="JAENHL010000007">
    <property type="protein sequence ID" value="MBK1867246.1"/>
    <property type="molecule type" value="Genomic_DNA"/>
</dbReference>
<protein>
    <submittedName>
        <fullName evidence="1">IclR family transcriptional regulator</fullName>
    </submittedName>
</protein>
<comment type="caution">
    <text evidence="1">The sequence shown here is derived from an EMBL/GenBank/DDBJ whole genome shotgun (WGS) entry which is preliminary data.</text>
</comment>
<dbReference type="Proteomes" id="UP000616151">
    <property type="component" value="Unassembled WGS sequence"/>
</dbReference>
<proteinExistence type="predicted"/>
<accession>A0ACC5R429</accession>
<reference evidence="1" key="1">
    <citation type="submission" date="2021-01" db="EMBL/GenBank/DDBJ databases">
        <authorList>
            <person name="Sun Q."/>
        </authorList>
    </citation>
    <scope>NUCLEOTIDE SEQUENCE</scope>
    <source>
        <strain evidence="1">YIM B02566</strain>
    </source>
</reference>